<comment type="caution">
    <text evidence="9">The sequence shown here is derived from an EMBL/GenBank/DDBJ whole genome shotgun (WGS) entry which is preliminary data.</text>
</comment>
<organism evidence="9 10">
    <name type="scientific">Pseudomonas typographi</name>
    <dbReference type="NCBI Taxonomy" id="2715964"/>
    <lineage>
        <taxon>Bacteria</taxon>
        <taxon>Pseudomonadati</taxon>
        <taxon>Pseudomonadota</taxon>
        <taxon>Gammaproteobacteria</taxon>
        <taxon>Pseudomonadales</taxon>
        <taxon>Pseudomonadaceae</taxon>
        <taxon>Pseudomonas</taxon>
    </lineage>
</organism>
<evidence type="ECO:0000256" key="6">
    <source>
        <dbReference type="ARBA" id="ARBA00023125"/>
    </source>
</evidence>
<keyword evidence="5" id="KW-0190">Covalent protein-DNA linkage</keyword>
<evidence type="ECO:0000256" key="2">
    <source>
        <dbReference type="ARBA" id="ARBA00022670"/>
    </source>
</evidence>
<keyword evidence="7" id="KW-0456">Lyase</keyword>
<keyword evidence="2 8" id="KW-0645">Protease</keyword>
<keyword evidence="4 8" id="KW-0378">Hydrolase</keyword>
<reference evidence="9 10" key="1">
    <citation type="journal article" date="2020" name="Insects">
        <title>Bacteria Belonging to Pseudomonas typographi sp. nov. from the Bark Beetle Ips typographus Have Genomic Potential to Aid in the Host Ecology.</title>
        <authorList>
            <person name="Peral-Aranega E."/>
            <person name="Saati-Santamaria Z."/>
            <person name="Kolarik M."/>
            <person name="Rivas R."/>
            <person name="Garcia-Fraile P."/>
        </authorList>
    </citation>
    <scope>NUCLEOTIDE SEQUENCE [LARGE SCALE GENOMIC DNA]</scope>
    <source>
        <strain evidence="9 10">CA3A</strain>
    </source>
</reference>
<comment type="similarity">
    <text evidence="1 8">Belongs to the SOS response-associated peptidase family.</text>
</comment>
<evidence type="ECO:0000256" key="3">
    <source>
        <dbReference type="ARBA" id="ARBA00022763"/>
    </source>
</evidence>
<evidence type="ECO:0000313" key="10">
    <source>
        <dbReference type="Proteomes" id="UP000805841"/>
    </source>
</evidence>
<dbReference type="InterPro" id="IPR003738">
    <property type="entry name" value="SRAP"/>
</dbReference>
<protein>
    <recommendedName>
        <fullName evidence="8">Abasic site processing protein</fullName>
        <ecNumber evidence="8">3.4.-.-</ecNumber>
    </recommendedName>
</protein>
<dbReference type="Proteomes" id="UP000805841">
    <property type="component" value="Unassembled WGS sequence"/>
</dbReference>
<dbReference type="EMBL" id="JAAOCA010000083">
    <property type="protein sequence ID" value="MBD1602462.1"/>
    <property type="molecule type" value="Genomic_DNA"/>
</dbReference>
<accession>A0ABR7ZAL5</accession>
<dbReference type="Gene3D" id="3.90.1680.10">
    <property type="entry name" value="SOS response associated peptidase-like"/>
    <property type="match status" value="1"/>
</dbReference>
<dbReference type="EC" id="3.4.-.-" evidence="8"/>
<name>A0ABR7ZAL5_9PSED</name>
<dbReference type="SUPFAM" id="SSF143081">
    <property type="entry name" value="BB1717-like"/>
    <property type="match status" value="1"/>
</dbReference>
<keyword evidence="10" id="KW-1185">Reference proteome</keyword>
<dbReference type="Pfam" id="PF02586">
    <property type="entry name" value="SRAP"/>
    <property type="match status" value="1"/>
</dbReference>
<proteinExistence type="inferred from homology"/>
<dbReference type="PANTHER" id="PTHR13604">
    <property type="entry name" value="DC12-RELATED"/>
    <property type="match status" value="1"/>
</dbReference>
<evidence type="ECO:0000256" key="5">
    <source>
        <dbReference type="ARBA" id="ARBA00023124"/>
    </source>
</evidence>
<keyword evidence="6" id="KW-0238">DNA-binding</keyword>
<gene>
    <name evidence="9" type="ORF">HAQ05_27730</name>
</gene>
<sequence>MCGRFVQDRSLADYVDWLGSRPASGYDAVPLERYNIAPTALVSVFSNHPDGLLISAIKWGWQPHWATGKRPPPINARVETVATNRFFRTAWPSRVLVPATGWYEWVPDPADPKRKQPYFIHLKTGAPMFFAGIGREGEGFVILTADSLGGMVDIHDRRPIVLEPELAKEWMDPDTTSERAEVIARELGTPTEAFDWYPVGKAVGNVRNQGPQLILPVVE</sequence>
<dbReference type="RefSeq" id="WP_190427536.1">
    <property type="nucleotide sequence ID" value="NZ_JAAOCA010000083.1"/>
</dbReference>
<evidence type="ECO:0000256" key="4">
    <source>
        <dbReference type="ARBA" id="ARBA00022801"/>
    </source>
</evidence>
<evidence type="ECO:0000256" key="1">
    <source>
        <dbReference type="ARBA" id="ARBA00008136"/>
    </source>
</evidence>
<evidence type="ECO:0000256" key="7">
    <source>
        <dbReference type="ARBA" id="ARBA00023239"/>
    </source>
</evidence>
<evidence type="ECO:0000313" key="9">
    <source>
        <dbReference type="EMBL" id="MBD1602462.1"/>
    </source>
</evidence>
<dbReference type="PANTHER" id="PTHR13604:SF0">
    <property type="entry name" value="ABASIC SITE PROCESSING PROTEIN HMCES"/>
    <property type="match status" value="1"/>
</dbReference>
<keyword evidence="3" id="KW-0227">DNA damage</keyword>
<dbReference type="InterPro" id="IPR036590">
    <property type="entry name" value="SRAP-like"/>
</dbReference>
<evidence type="ECO:0000256" key="8">
    <source>
        <dbReference type="RuleBase" id="RU364100"/>
    </source>
</evidence>